<sequence>MTIIDEFVHFQLLVVPLPGPLDPGQPLQQDVLFLLDLLQPLQHVVVDAVLERVASRLPAPPGRAGRFLLVQAAGTEPSAVELIDGLFSETRGGFGGPNAPGSMIGGRSRSNSPSGLSSCGMLSVFCAGIALFGRTVAVLDVGPVACQAETGASVGNLAALPPPPPPPSRSSSGAEGGRERDSFAMDAFSGGSSRLASGEDEVEWGETSPSGELDSGLDWLRNRQILRPLQKRSNDSSPLGGVTLRKLSMTPRGSPFDPSSCHRSSMSASRTQPDYASTAGEEENEKERRSSGWVEPRLYAEVVSTGRGAGVVE</sequence>
<proteinExistence type="predicted"/>
<organism evidence="2 3">
    <name type="scientific">Anopheles merus</name>
    <name type="common">Mosquito</name>
    <dbReference type="NCBI Taxonomy" id="30066"/>
    <lineage>
        <taxon>Eukaryota</taxon>
        <taxon>Metazoa</taxon>
        <taxon>Ecdysozoa</taxon>
        <taxon>Arthropoda</taxon>
        <taxon>Hexapoda</taxon>
        <taxon>Insecta</taxon>
        <taxon>Pterygota</taxon>
        <taxon>Neoptera</taxon>
        <taxon>Endopterygota</taxon>
        <taxon>Diptera</taxon>
        <taxon>Nematocera</taxon>
        <taxon>Culicoidea</taxon>
        <taxon>Culicidae</taxon>
        <taxon>Anophelinae</taxon>
        <taxon>Anopheles</taxon>
    </lineage>
</organism>
<evidence type="ECO:0000313" key="3">
    <source>
        <dbReference type="Proteomes" id="UP000075903"/>
    </source>
</evidence>
<accession>A0A182VPE2</accession>
<name>A0A182VPE2_ANOME</name>
<dbReference type="Proteomes" id="UP000075903">
    <property type="component" value="Unassembled WGS sequence"/>
</dbReference>
<feature type="region of interest" description="Disordered" evidence="1">
    <location>
        <begin position="230"/>
        <end position="299"/>
    </location>
</feature>
<evidence type="ECO:0000313" key="2">
    <source>
        <dbReference type="EnsemblMetazoa" id="AMEM018395-PA"/>
    </source>
</evidence>
<dbReference type="VEuPathDB" id="VectorBase:AMEM018395"/>
<reference evidence="2" key="1">
    <citation type="submission" date="2020-05" db="UniProtKB">
        <authorList>
            <consortium name="EnsemblMetazoa"/>
        </authorList>
    </citation>
    <scope>IDENTIFICATION</scope>
    <source>
        <strain evidence="2">MAF</strain>
    </source>
</reference>
<feature type="compositionally biased region" description="Low complexity" evidence="1">
    <location>
        <begin position="259"/>
        <end position="269"/>
    </location>
</feature>
<keyword evidence="3" id="KW-1185">Reference proteome</keyword>
<dbReference type="EnsemblMetazoa" id="AMEM018395-RA">
    <property type="protein sequence ID" value="AMEM018395-PA"/>
    <property type="gene ID" value="AMEM018395"/>
</dbReference>
<dbReference type="AlphaFoldDB" id="A0A182VPE2"/>
<feature type="region of interest" description="Disordered" evidence="1">
    <location>
        <begin position="155"/>
        <end position="216"/>
    </location>
</feature>
<protein>
    <submittedName>
        <fullName evidence="2">Uncharacterized protein</fullName>
    </submittedName>
</protein>
<evidence type="ECO:0000256" key="1">
    <source>
        <dbReference type="SAM" id="MobiDB-lite"/>
    </source>
</evidence>